<dbReference type="PANTHER" id="PTHR43811:SF19">
    <property type="entry name" value="39 KDA FK506-BINDING NUCLEAR PROTEIN"/>
    <property type="match status" value="1"/>
</dbReference>
<feature type="transmembrane region" description="Helical" evidence="8">
    <location>
        <begin position="20"/>
        <end position="39"/>
    </location>
</feature>
<organism evidence="10 11">
    <name type="scientific">Pontixanthobacter aestiaquae</name>
    <dbReference type="NCBI Taxonomy" id="1509367"/>
    <lineage>
        <taxon>Bacteria</taxon>
        <taxon>Pseudomonadati</taxon>
        <taxon>Pseudomonadota</taxon>
        <taxon>Alphaproteobacteria</taxon>
        <taxon>Sphingomonadales</taxon>
        <taxon>Erythrobacteraceae</taxon>
        <taxon>Pontixanthobacter</taxon>
    </lineage>
</organism>
<dbReference type="Proteomes" id="UP000460290">
    <property type="component" value="Unassembled WGS sequence"/>
</dbReference>
<reference evidence="10 11" key="1">
    <citation type="submission" date="2019-12" db="EMBL/GenBank/DDBJ databases">
        <title>Genomic-based taxomic classification of the family Erythrobacteraceae.</title>
        <authorList>
            <person name="Xu L."/>
        </authorList>
    </citation>
    <scope>NUCLEOTIDE SEQUENCE [LARGE SCALE GENOMIC DNA]</scope>
    <source>
        <strain evidence="10 11">KCTC 42006</strain>
    </source>
</reference>
<sequence>MTEVTRVPLQPIAKGSLTKLWLGIIVAILIGAGIAWAAVPKSVSVETLTEGTGPSPELGQVVFVNYVGKLPDGTVFDESGASQLPPQLFPEGQPLLLEDGALIDGFIEGLQKTQKGGKYVLEIPANKGYGSAPPPGSPIPANSDLIFEVEIVDMMAREDAERRMMAFQQMMQQQQGEGGPGGPGGPAGPPPAAPGN</sequence>
<evidence type="ECO:0000256" key="1">
    <source>
        <dbReference type="ARBA" id="ARBA00000971"/>
    </source>
</evidence>
<dbReference type="RefSeq" id="WP_160613310.1">
    <property type="nucleotide sequence ID" value="NZ_JAUFQM010000001.1"/>
</dbReference>
<evidence type="ECO:0000313" key="11">
    <source>
        <dbReference type="Proteomes" id="UP000460290"/>
    </source>
</evidence>
<keyword evidence="8" id="KW-1133">Transmembrane helix</keyword>
<gene>
    <name evidence="10" type="ORF">GRI35_05960</name>
</gene>
<comment type="similarity">
    <text evidence="2 6">Belongs to the FKBP-type PPIase family.</text>
</comment>
<protein>
    <recommendedName>
        <fullName evidence="6">Peptidyl-prolyl cis-trans isomerase</fullName>
        <ecNumber evidence="6">5.2.1.8</ecNumber>
    </recommendedName>
</protein>
<name>A0A844Z583_9SPHN</name>
<keyword evidence="4 5" id="KW-0413">Isomerase</keyword>
<comment type="catalytic activity">
    <reaction evidence="1 5 6">
        <text>[protein]-peptidylproline (omega=180) = [protein]-peptidylproline (omega=0)</text>
        <dbReference type="Rhea" id="RHEA:16237"/>
        <dbReference type="Rhea" id="RHEA-COMP:10747"/>
        <dbReference type="Rhea" id="RHEA-COMP:10748"/>
        <dbReference type="ChEBI" id="CHEBI:83833"/>
        <dbReference type="ChEBI" id="CHEBI:83834"/>
        <dbReference type="EC" id="5.2.1.8"/>
    </reaction>
</comment>
<dbReference type="EC" id="5.2.1.8" evidence="6"/>
<dbReference type="InterPro" id="IPR001179">
    <property type="entry name" value="PPIase_FKBP_dom"/>
</dbReference>
<dbReference type="PANTHER" id="PTHR43811">
    <property type="entry name" value="FKBP-TYPE PEPTIDYL-PROLYL CIS-TRANS ISOMERASE FKPA"/>
    <property type="match status" value="1"/>
</dbReference>
<feature type="domain" description="PPIase FKBP-type" evidence="9">
    <location>
        <begin position="59"/>
        <end position="155"/>
    </location>
</feature>
<evidence type="ECO:0000256" key="8">
    <source>
        <dbReference type="SAM" id="Phobius"/>
    </source>
</evidence>
<evidence type="ECO:0000256" key="3">
    <source>
        <dbReference type="ARBA" id="ARBA00023110"/>
    </source>
</evidence>
<evidence type="ECO:0000313" key="10">
    <source>
        <dbReference type="EMBL" id="MXO82908.1"/>
    </source>
</evidence>
<accession>A0A844Z583</accession>
<dbReference type="PROSITE" id="PS50059">
    <property type="entry name" value="FKBP_PPIASE"/>
    <property type="match status" value="1"/>
</dbReference>
<evidence type="ECO:0000259" key="9">
    <source>
        <dbReference type="PROSITE" id="PS50059"/>
    </source>
</evidence>
<dbReference type="SUPFAM" id="SSF54534">
    <property type="entry name" value="FKBP-like"/>
    <property type="match status" value="1"/>
</dbReference>
<evidence type="ECO:0000256" key="7">
    <source>
        <dbReference type="SAM" id="MobiDB-lite"/>
    </source>
</evidence>
<dbReference type="Pfam" id="PF00254">
    <property type="entry name" value="FKBP_C"/>
    <property type="match status" value="1"/>
</dbReference>
<dbReference type="AlphaFoldDB" id="A0A844Z583"/>
<dbReference type="InterPro" id="IPR046357">
    <property type="entry name" value="PPIase_dom_sf"/>
</dbReference>
<comment type="caution">
    <text evidence="10">The sequence shown here is derived from an EMBL/GenBank/DDBJ whole genome shotgun (WGS) entry which is preliminary data.</text>
</comment>
<evidence type="ECO:0000256" key="4">
    <source>
        <dbReference type="ARBA" id="ARBA00023235"/>
    </source>
</evidence>
<keyword evidence="8" id="KW-0472">Membrane</keyword>
<dbReference type="EMBL" id="WTYZ01000001">
    <property type="protein sequence ID" value="MXO82908.1"/>
    <property type="molecule type" value="Genomic_DNA"/>
</dbReference>
<keyword evidence="11" id="KW-1185">Reference proteome</keyword>
<dbReference type="GO" id="GO:0003755">
    <property type="term" value="F:peptidyl-prolyl cis-trans isomerase activity"/>
    <property type="evidence" value="ECO:0007669"/>
    <property type="project" value="UniProtKB-UniRule"/>
</dbReference>
<feature type="region of interest" description="Disordered" evidence="7">
    <location>
        <begin position="170"/>
        <end position="196"/>
    </location>
</feature>
<feature type="compositionally biased region" description="Pro residues" evidence="7">
    <location>
        <begin position="186"/>
        <end position="196"/>
    </location>
</feature>
<evidence type="ECO:0000256" key="2">
    <source>
        <dbReference type="ARBA" id="ARBA00006577"/>
    </source>
</evidence>
<dbReference type="Gene3D" id="3.10.50.40">
    <property type="match status" value="1"/>
</dbReference>
<evidence type="ECO:0000256" key="6">
    <source>
        <dbReference type="RuleBase" id="RU003915"/>
    </source>
</evidence>
<keyword evidence="3 5" id="KW-0697">Rotamase</keyword>
<evidence type="ECO:0000256" key="5">
    <source>
        <dbReference type="PROSITE-ProRule" id="PRU00277"/>
    </source>
</evidence>
<feature type="compositionally biased region" description="Gly residues" evidence="7">
    <location>
        <begin position="176"/>
        <end position="185"/>
    </location>
</feature>
<proteinExistence type="inferred from homology"/>
<dbReference type="OrthoDB" id="9812109at2"/>
<keyword evidence="8" id="KW-0812">Transmembrane</keyword>